<evidence type="ECO:0000313" key="2">
    <source>
        <dbReference type="EMBL" id="MDQ8206484.1"/>
    </source>
</evidence>
<reference evidence="2 3" key="1">
    <citation type="submission" date="2023-04" db="EMBL/GenBank/DDBJ databases">
        <title>A novel bacteria isolated from coastal sediment.</title>
        <authorList>
            <person name="Liu X.-J."/>
            <person name="Du Z.-J."/>
        </authorList>
    </citation>
    <scope>NUCLEOTIDE SEQUENCE [LARGE SCALE GENOMIC DNA]</scope>
    <source>
        <strain evidence="2 3">SDUM461003</strain>
    </source>
</reference>
<proteinExistence type="predicted"/>
<organism evidence="2 3">
    <name type="scientific">Thalassobacterium maritimum</name>
    <dbReference type="NCBI Taxonomy" id="3041265"/>
    <lineage>
        <taxon>Bacteria</taxon>
        <taxon>Pseudomonadati</taxon>
        <taxon>Verrucomicrobiota</taxon>
        <taxon>Opitutia</taxon>
        <taxon>Puniceicoccales</taxon>
        <taxon>Coraliomargaritaceae</taxon>
        <taxon>Thalassobacterium</taxon>
    </lineage>
</organism>
<keyword evidence="1" id="KW-0472">Membrane</keyword>
<keyword evidence="1" id="KW-1133">Transmembrane helix</keyword>
<evidence type="ECO:0008006" key="4">
    <source>
        <dbReference type="Google" id="ProtNLM"/>
    </source>
</evidence>
<evidence type="ECO:0000313" key="3">
    <source>
        <dbReference type="Proteomes" id="UP001225316"/>
    </source>
</evidence>
<keyword evidence="1" id="KW-0812">Transmembrane</keyword>
<accession>A0ABU1ATD1</accession>
<dbReference type="Proteomes" id="UP001225316">
    <property type="component" value="Unassembled WGS sequence"/>
</dbReference>
<comment type="caution">
    <text evidence="2">The sequence shown here is derived from an EMBL/GenBank/DDBJ whole genome shotgun (WGS) entry which is preliminary data.</text>
</comment>
<feature type="transmembrane region" description="Helical" evidence="1">
    <location>
        <begin position="40"/>
        <end position="60"/>
    </location>
</feature>
<feature type="transmembrane region" description="Helical" evidence="1">
    <location>
        <begin position="6"/>
        <end position="28"/>
    </location>
</feature>
<feature type="transmembrane region" description="Helical" evidence="1">
    <location>
        <begin position="72"/>
        <end position="90"/>
    </location>
</feature>
<dbReference type="EMBL" id="JARXHW010000004">
    <property type="protein sequence ID" value="MDQ8206484.1"/>
    <property type="molecule type" value="Genomic_DNA"/>
</dbReference>
<name>A0ABU1ATD1_9BACT</name>
<evidence type="ECO:0000256" key="1">
    <source>
        <dbReference type="SAM" id="Phobius"/>
    </source>
</evidence>
<sequence>MNPNIYQVLHIVGIAMVFLGYGALLARSMAAPDNVSVRKLGSITSGIGLLLILVAGFGLISKMGHNFTSPWLIVKMLIWLALGGLIVLINRKPQLAVMLWWVLIALGAIAASMVYIVRF</sequence>
<gene>
    <name evidence="2" type="ORF">QEH52_03120</name>
</gene>
<feature type="transmembrane region" description="Helical" evidence="1">
    <location>
        <begin position="97"/>
        <end position="117"/>
    </location>
</feature>
<dbReference type="RefSeq" id="WP_308948561.1">
    <property type="nucleotide sequence ID" value="NZ_JARXHW010000004.1"/>
</dbReference>
<keyword evidence="3" id="KW-1185">Reference proteome</keyword>
<protein>
    <recommendedName>
        <fullName evidence="4">Invasion protein</fullName>
    </recommendedName>
</protein>